<comment type="caution">
    <text evidence="1">The sequence shown here is derived from an EMBL/GenBank/DDBJ whole genome shotgun (WGS) entry which is preliminary data.</text>
</comment>
<dbReference type="AlphaFoldDB" id="A0AAD4G8D9"/>
<evidence type="ECO:0000313" key="1">
    <source>
        <dbReference type="EMBL" id="KAF8430646.1"/>
    </source>
</evidence>
<gene>
    <name evidence="1" type="ORF">L210DRAFT_3561905</name>
</gene>
<dbReference type="EMBL" id="WHUW01000059">
    <property type="protein sequence ID" value="KAF8430646.1"/>
    <property type="molecule type" value="Genomic_DNA"/>
</dbReference>
<accession>A0AAD4G8D9</accession>
<proteinExistence type="predicted"/>
<feature type="non-terminal residue" evidence="1">
    <location>
        <position position="70"/>
    </location>
</feature>
<dbReference type="Proteomes" id="UP001194468">
    <property type="component" value="Unassembled WGS sequence"/>
</dbReference>
<name>A0AAD4G8D9_BOLED</name>
<reference evidence="1" key="1">
    <citation type="submission" date="2019-10" db="EMBL/GenBank/DDBJ databases">
        <authorList>
            <consortium name="DOE Joint Genome Institute"/>
            <person name="Kuo A."/>
            <person name="Miyauchi S."/>
            <person name="Kiss E."/>
            <person name="Drula E."/>
            <person name="Kohler A."/>
            <person name="Sanchez-Garcia M."/>
            <person name="Andreopoulos B."/>
            <person name="Barry K.W."/>
            <person name="Bonito G."/>
            <person name="Buee M."/>
            <person name="Carver A."/>
            <person name="Chen C."/>
            <person name="Cichocki N."/>
            <person name="Clum A."/>
            <person name="Culley D."/>
            <person name="Crous P.W."/>
            <person name="Fauchery L."/>
            <person name="Girlanda M."/>
            <person name="Hayes R."/>
            <person name="Keri Z."/>
            <person name="LaButti K."/>
            <person name="Lipzen A."/>
            <person name="Lombard V."/>
            <person name="Magnuson J."/>
            <person name="Maillard F."/>
            <person name="Morin E."/>
            <person name="Murat C."/>
            <person name="Nolan M."/>
            <person name="Ohm R."/>
            <person name="Pangilinan J."/>
            <person name="Pereira M."/>
            <person name="Perotto S."/>
            <person name="Peter M."/>
            <person name="Riley R."/>
            <person name="Sitrit Y."/>
            <person name="Stielow B."/>
            <person name="Szollosi G."/>
            <person name="Zifcakova L."/>
            <person name="Stursova M."/>
            <person name="Spatafora J.W."/>
            <person name="Tedersoo L."/>
            <person name="Vaario L.-M."/>
            <person name="Yamada A."/>
            <person name="Yan M."/>
            <person name="Wang P."/>
            <person name="Xu J."/>
            <person name="Bruns T."/>
            <person name="Baldrian P."/>
            <person name="Vilgalys R."/>
            <person name="Henrissat B."/>
            <person name="Grigoriev I.V."/>
            <person name="Hibbett D."/>
            <person name="Nagy L.G."/>
            <person name="Martin F.M."/>
        </authorList>
    </citation>
    <scope>NUCLEOTIDE SEQUENCE</scope>
    <source>
        <strain evidence="1">BED1</strain>
    </source>
</reference>
<reference evidence="1" key="2">
    <citation type="journal article" date="2020" name="Nat. Commun.">
        <title>Large-scale genome sequencing of mycorrhizal fungi provides insights into the early evolution of symbiotic traits.</title>
        <authorList>
            <person name="Miyauchi S."/>
            <person name="Kiss E."/>
            <person name="Kuo A."/>
            <person name="Drula E."/>
            <person name="Kohler A."/>
            <person name="Sanchez-Garcia M."/>
            <person name="Morin E."/>
            <person name="Andreopoulos B."/>
            <person name="Barry K.W."/>
            <person name="Bonito G."/>
            <person name="Buee M."/>
            <person name="Carver A."/>
            <person name="Chen C."/>
            <person name="Cichocki N."/>
            <person name="Clum A."/>
            <person name="Culley D."/>
            <person name="Crous P.W."/>
            <person name="Fauchery L."/>
            <person name="Girlanda M."/>
            <person name="Hayes R.D."/>
            <person name="Keri Z."/>
            <person name="LaButti K."/>
            <person name="Lipzen A."/>
            <person name="Lombard V."/>
            <person name="Magnuson J."/>
            <person name="Maillard F."/>
            <person name="Murat C."/>
            <person name="Nolan M."/>
            <person name="Ohm R.A."/>
            <person name="Pangilinan J."/>
            <person name="Pereira M.F."/>
            <person name="Perotto S."/>
            <person name="Peter M."/>
            <person name="Pfister S."/>
            <person name="Riley R."/>
            <person name="Sitrit Y."/>
            <person name="Stielow J.B."/>
            <person name="Szollosi G."/>
            <person name="Zifcakova L."/>
            <person name="Stursova M."/>
            <person name="Spatafora J.W."/>
            <person name="Tedersoo L."/>
            <person name="Vaario L.M."/>
            <person name="Yamada A."/>
            <person name="Yan M."/>
            <person name="Wang P."/>
            <person name="Xu J."/>
            <person name="Bruns T."/>
            <person name="Baldrian P."/>
            <person name="Vilgalys R."/>
            <person name="Dunand C."/>
            <person name="Henrissat B."/>
            <person name="Grigoriev I.V."/>
            <person name="Hibbett D."/>
            <person name="Nagy L.G."/>
            <person name="Martin F.M."/>
        </authorList>
    </citation>
    <scope>NUCLEOTIDE SEQUENCE</scope>
    <source>
        <strain evidence="1">BED1</strain>
    </source>
</reference>
<sequence length="70" mass="7443">MHVPPALSRASCRLCAHEFAAARPHLPSPSTACHRRMSCGNSCALSLAPRNEDGDDNVCWHAAASCPTTQ</sequence>
<evidence type="ECO:0000313" key="2">
    <source>
        <dbReference type="Proteomes" id="UP001194468"/>
    </source>
</evidence>
<organism evidence="1 2">
    <name type="scientific">Boletus edulis BED1</name>
    <dbReference type="NCBI Taxonomy" id="1328754"/>
    <lineage>
        <taxon>Eukaryota</taxon>
        <taxon>Fungi</taxon>
        <taxon>Dikarya</taxon>
        <taxon>Basidiomycota</taxon>
        <taxon>Agaricomycotina</taxon>
        <taxon>Agaricomycetes</taxon>
        <taxon>Agaricomycetidae</taxon>
        <taxon>Boletales</taxon>
        <taxon>Boletineae</taxon>
        <taxon>Boletaceae</taxon>
        <taxon>Boletoideae</taxon>
        <taxon>Boletus</taxon>
    </lineage>
</organism>
<protein>
    <submittedName>
        <fullName evidence="1">Uncharacterized protein</fullName>
    </submittedName>
</protein>
<keyword evidence="2" id="KW-1185">Reference proteome</keyword>